<reference evidence="2 3" key="1">
    <citation type="journal article" date="2013" name="Genome Biol.">
        <title>Genome of Acanthamoeba castellanii highlights extensive lateral gene transfer and early evolution of tyrosine kinase signaling.</title>
        <authorList>
            <person name="Clarke M."/>
            <person name="Lohan A.J."/>
            <person name="Liu B."/>
            <person name="Lagkouvardos I."/>
            <person name="Roy S."/>
            <person name="Zafar N."/>
            <person name="Bertelli C."/>
            <person name="Schilde C."/>
            <person name="Kianianmomeni A."/>
            <person name="Burglin T.R."/>
            <person name="Frech C."/>
            <person name="Turcotte B."/>
            <person name="Kopec K.O."/>
            <person name="Synnott J.M."/>
            <person name="Choo C."/>
            <person name="Paponov I."/>
            <person name="Finkler A."/>
            <person name="Soon Heng Tan C."/>
            <person name="Hutchins A.P."/>
            <person name="Weinmeier T."/>
            <person name="Rattei T."/>
            <person name="Chu J.S."/>
            <person name="Gimenez G."/>
            <person name="Irimia M."/>
            <person name="Rigden D.J."/>
            <person name="Fitzpatrick D.A."/>
            <person name="Lorenzo-Morales J."/>
            <person name="Bateman A."/>
            <person name="Chiu C.H."/>
            <person name="Tang P."/>
            <person name="Hegemann P."/>
            <person name="Fromm H."/>
            <person name="Raoult D."/>
            <person name="Greub G."/>
            <person name="Miranda-Saavedra D."/>
            <person name="Chen N."/>
            <person name="Nash P."/>
            <person name="Ginger M.L."/>
            <person name="Horn M."/>
            <person name="Schaap P."/>
            <person name="Caler L."/>
            <person name="Loftus B."/>
        </authorList>
    </citation>
    <scope>NUCLEOTIDE SEQUENCE [LARGE SCALE GENOMIC DNA]</scope>
    <source>
        <strain evidence="2 3">Neff</strain>
    </source>
</reference>
<name>L8H683_ACACF</name>
<feature type="compositionally biased region" description="Basic and acidic residues" evidence="1">
    <location>
        <begin position="159"/>
        <end position="170"/>
    </location>
</feature>
<feature type="compositionally biased region" description="Polar residues" evidence="1">
    <location>
        <begin position="187"/>
        <end position="208"/>
    </location>
</feature>
<gene>
    <name evidence="2" type="ORF">ACA1_117310</name>
</gene>
<dbReference type="Proteomes" id="UP000011083">
    <property type="component" value="Unassembled WGS sequence"/>
</dbReference>
<dbReference type="KEGG" id="acan:ACA1_117310"/>
<dbReference type="GeneID" id="14921105"/>
<dbReference type="AlphaFoldDB" id="L8H683"/>
<feature type="compositionally biased region" description="Low complexity" evidence="1">
    <location>
        <begin position="171"/>
        <end position="186"/>
    </location>
</feature>
<protein>
    <submittedName>
        <fullName evidence="2">Uncharacterized protein</fullName>
    </submittedName>
</protein>
<dbReference type="EMBL" id="KB007926">
    <property type="protein sequence ID" value="ELR20258.1"/>
    <property type="molecule type" value="Genomic_DNA"/>
</dbReference>
<keyword evidence="3" id="KW-1185">Reference proteome</keyword>
<feature type="region of interest" description="Disordered" evidence="1">
    <location>
        <begin position="249"/>
        <end position="271"/>
    </location>
</feature>
<evidence type="ECO:0000256" key="1">
    <source>
        <dbReference type="SAM" id="MobiDB-lite"/>
    </source>
</evidence>
<dbReference type="RefSeq" id="XP_004342368.1">
    <property type="nucleotide sequence ID" value="XM_004342319.1"/>
</dbReference>
<feature type="region of interest" description="Disordered" evidence="1">
    <location>
        <begin position="159"/>
        <end position="237"/>
    </location>
</feature>
<organism evidence="2 3">
    <name type="scientific">Acanthamoeba castellanii (strain ATCC 30010 / Neff)</name>
    <dbReference type="NCBI Taxonomy" id="1257118"/>
    <lineage>
        <taxon>Eukaryota</taxon>
        <taxon>Amoebozoa</taxon>
        <taxon>Discosea</taxon>
        <taxon>Longamoebia</taxon>
        <taxon>Centramoebida</taxon>
        <taxon>Acanthamoebidae</taxon>
        <taxon>Acanthamoeba</taxon>
    </lineage>
</organism>
<evidence type="ECO:0000313" key="2">
    <source>
        <dbReference type="EMBL" id="ELR20258.1"/>
    </source>
</evidence>
<dbReference type="VEuPathDB" id="AmoebaDB:ACA1_117310"/>
<accession>L8H683</accession>
<sequence length="271" mass="30297">MSQAAAEQFARSLRVLDGIYAEVSGDERYLVHSSTTQHDSWIISVTDLSEGLWEKEVFFEEMQHQKKMLGFGKESWKDFLSRLVEALQSDSLFVGLNDNEQMKFTAWCYCNGKQISYTYTLLPGETDEIKSKVADMVFDLLAFARRKRKSELEAHELLSQVEKHREDRTETTLTSSQPSSQSSSQTMPCTLSTSSGGATSFKRSSESTYEMAEPAAVANTVPNKAQAKGAKRKQGFSLVNPRVKRWYGEKGARIGSNQAPPNKLAPPAVDD</sequence>
<proteinExistence type="predicted"/>
<evidence type="ECO:0000313" key="3">
    <source>
        <dbReference type="Proteomes" id="UP000011083"/>
    </source>
</evidence>